<name>A0A9Q1GWR8_9CARY</name>
<gene>
    <name evidence="1" type="ORF">Cgig2_010114</name>
</gene>
<dbReference type="OrthoDB" id="1436530at2759"/>
<reference evidence="1" key="1">
    <citation type="submission" date="2022-04" db="EMBL/GenBank/DDBJ databases">
        <title>Carnegiea gigantea Genome sequencing and assembly v2.</title>
        <authorList>
            <person name="Copetti D."/>
            <person name="Sanderson M.J."/>
            <person name="Burquez A."/>
            <person name="Wojciechowski M.F."/>
        </authorList>
    </citation>
    <scope>NUCLEOTIDE SEQUENCE</scope>
    <source>
        <strain evidence="1">SGP5-SGP5p</strain>
        <tissue evidence="1">Aerial part</tissue>
    </source>
</reference>
<protein>
    <recommendedName>
        <fullName evidence="3">Reverse transcriptase</fullName>
    </recommendedName>
</protein>
<proteinExistence type="predicted"/>
<dbReference type="EMBL" id="JAKOGI010001375">
    <property type="protein sequence ID" value="KAJ8425948.1"/>
    <property type="molecule type" value="Genomic_DNA"/>
</dbReference>
<dbReference type="Proteomes" id="UP001153076">
    <property type="component" value="Unassembled WGS sequence"/>
</dbReference>
<evidence type="ECO:0000313" key="2">
    <source>
        <dbReference type="Proteomes" id="UP001153076"/>
    </source>
</evidence>
<dbReference type="AlphaFoldDB" id="A0A9Q1GWR8"/>
<organism evidence="1 2">
    <name type="scientific">Carnegiea gigantea</name>
    <dbReference type="NCBI Taxonomy" id="171969"/>
    <lineage>
        <taxon>Eukaryota</taxon>
        <taxon>Viridiplantae</taxon>
        <taxon>Streptophyta</taxon>
        <taxon>Embryophyta</taxon>
        <taxon>Tracheophyta</taxon>
        <taxon>Spermatophyta</taxon>
        <taxon>Magnoliopsida</taxon>
        <taxon>eudicotyledons</taxon>
        <taxon>Gunneridae</taxon>
        <taxon>Pentapetalae</taxon>
        <taxon>Caryophyllales</taxon>
        <taxon>Cactineae</taxon>
        <taxon>Cactaceae</taxon>
        <taxon>Cactoideae</taxon>
        <taxon>Echinocereeae</taxon>
        <taxon>Carnegiea</taxon>
    </lineage>
</organism>
<keyword evidence="2" id="KW-1185">Reference proteome</keyword>
<evidence type="ECO:0008006" key="3">
    <source>
        <dbReference type="Google" id="ProtNLM"/>
    </source>
</evidence>
<sequence>MHDLIDDFVILNGDYISMKLGLDTWLRIILITAHYLSFQMDLLPFLKFKGPSSFKLPSSLMTMFCCQKSRTEAIQDRDTNMRYYHLSTVIRRRTNHIEALQNTQGTRFWDDDNIKAMVRDFFVDLDNSTTQKIHKVSCKNLTKSKPAKGLGFRSMRLANLAFMTQLGWRLLFEKERLWFQSLESQILWWKMNTKFWMQRWVCNKSLIQLACFEIPEHMTMLMVEDY</sequence>
<comment type="caution">
    <text evidence="1">The sequence shown here is derived from an EMBL/GenBank/DDBJ whole genome shotgun (WGS) entry which is preliminary data.</text>
</comment>
<accession>A0A9Q1GWR8</accession>
<evidence type="ECO:0000313" key="1">
    <source>
        <dbReference type="EMBL" id="KAJ8425948.1"/>
    </source>
</evidence>